<feature type="transmembrane region" description="Helical" evidence="1">
    <location>
        <begin position="15"/>
        <end position="35"/>
    </location>
</feature>
<dbReference type="InterPro" id="IPR041489">
    <property type="entry name" value="PDZ_6"/>
</dbReference>
<feature type="transmembrane region" description="Helical" evidence="1">
    <location>
        <begin position="255"/>
        <end position="280"/>
    </location>
</feature>
<dbReference type="SUPFAM" id="SSF50156">
    <property type="entry name" value="PDZ domain-like"/>
    <property type="match status" value="1"/>
</dbReference>
<feature type="transmembrane region" description="Helical" evidence="1">
    <location>
        <begin position="56"/>
        <end position="76"/>
    </location>
</feature>
<feature type="domain" description="PDZ" evidence="2">
    <location>
        <begin position="293"/>
        <end position="346"/>
    </location>
</feature>
<organism evidence="3 4">
    <name type="scientific">Caldalkalibacillus horti</name>
    <dbReference type="NCBI Taxonomy" id="77523"/>
    <lineage>
        <taxon>Bacteria</taxon>
        <taxon>Bacillati</taxon>
        <taxon>Bacillota</taxon>
        <taxon>Bacilli</taxon>
        <taxon>Bacillales</taxon>
        <taxon>Bacillaceae</taxon>
        <taxon>Caldalkalibacillus</taxon>
    </lineage>
</organism>
<feature type="transmembrane region" description="Helical" evidence="1">
    <location>
        <begin position="215"/>
        <end position="235"/>
    </location>
</feature>
<dbReference type="SMART" id="SM00228">
    <property type="entry name" value="PDZ"/>
    <property type="match status" value="1"/>
</dbReference>
<protein>
    <recommendedName>
        <fullName evidence="2">PDZ domain-containing protein</fullName>
    </recommendedName>
</protein>
<dbReference type="Proteomes" id="UP001235840">
    <property type="component" value="Unassembled WGS sequence"/>
</dbReference>
<evidence type="ECO:0000259" key="2">
    <source>
        <dbReference type="PROSITE" id="PS50106"/>
    </source>
</evidence>
<evidence type="ECO:0000313" key="4">
    <source>
        <dbReference type="Proteomes" id="UP001235840"/>
    </source>
</evidence>
<feature type="transmembrane region" description="Helical" evidence="1">
    <location>
        <begin position="107"/>
        <end position="125"/>
    </location>
</feature>
<dbReference type="InterPro" id="IPR036034">
    <property type="entry name" value="PDZ_sf"/>
</dbReference>
<feature type="transmembrane region" description="Helical" evidence="1">
    <location>
        <begin position="82"/>
        <end position="100"/>
    </location>
</feature>
<keyword evidence="4" id="KW-1185">Reference proteome</keyword>
<evidence type="ECO:0000256" key="1">
    <source>
        <dbReference type="SAM" id="Phobius"/>
    </source>
</evidence>
<sequence>MDVWTEWLFTLLKGIPSLFTTPFTYLLLFLIALQWRRQIDMERKLFSAKLHTVAEGVLQSVFFGLLGGLVASLFIVGFGVVLSAQVFLFLWLVAILLALFHVRYLCFAYAGAILALLVALVDLFPQLQTIPVLATLGETVGLAELPSIFVLVAFLHLVEALLVYLSGAKKATPIFIHSKRGRLVGAFHIQHFWFVPLFLLIPSEQNVVQGLFQGWPIFSGELLLPLSLMLVPAVLGYSEQTISATPQQKARSSAIWLVIYSVVLIGFSALTAFISAWFIWPTILFSFLGHDAMIWASRMKEAKAIPIYVHPNEGLKILAIIPGSPAAKMGLQAGEVILKANGQALKRRKDLYAAMQNNLAFCKLDVLDLQGEIKFPKSSVYQEDHHQLGIILCPDEDVPYYLEGTSNSLLQLLLQRLNRKSTKQNEEIKVKN</sequence>
<proteinExistence type="predicted"/>
<reference evidence="3 4" key="1">
    <citation type="submission" date="2023-07" db="EMBL/GenBank/DDBJ databases">
        <title>Genomic Encyclopedia of Type Strains, Phase IV (KMG-IV): sequencing the most valuable type-strain genomes for metagenomic binning, comparative biology and taxonomic classification.</title>
        <authorList>
            <person name="Goeker M."/>
        </authorList>
    </citation>
    <scope>NUCLEOTIDE SEQUENCE [LARGE SCALE GENOMIC DNA]</scope>
    <source>
        <strain evidence="3 4">DSM 12751</strain>
    </source>
</reference>
<comment type="caution">
    <text evidence="3">The sequence shown here is derived from an EMBL/GenBank/DDBJ whole genome shotgun (WGS) entry which is preliminary data.</text>
</comment>
<keyword evidence="1" id="KW-1133">Transmembrane helix</keyword>
<dbReference type="Gene3D" id="2.30.42.10">
    <property type="match status" value="1"/>
</dbReference>
<feature type="transmembrane region" description="Helical" evidence="1">
    <location>
        <begin position="145"/>
        <end position="165"/>
    </location>
</feature>
<dbReference type="PROSITE" id="PS50106">
    <property type="entry name" value="PDZ"/>
    <property type="match status" value="1"/>
</dbReference>
<dbReference type="Pfam" id="PF17820">
    <property type="entry name" value="PDZ_6"/>
    <property type="match status" value="1"/>
</dbReference>
<keyword evidence="1" id="KW-0812">Transmembrane</keyword>
<accession>A0ABT9VZ84</accession>
<evidence type="ECO:0000313" key="3">
    <source>
        <dbReference type="EMBL" id="MDQ0166313.1"/>
    </source>
</evidence>
<dbReference type="EMBL" id="JAUSTY010000008">
    <property type="protein sequence ID" value="MDQ0166313.1"/>
    <property type="molecule type" value="Genomic_DNA"/>
</dbReference>
<feature type="transmembrane region" description="Helical" evidence="1">
    <location>
        <begin position="186"/>
        <end position="203"/>
    </location>
</feature>
<name>A0ABT9VZ84_9BACI</name>
<dbReference type="RefSeq" id="WP_307394415.1">
    <property type="nucleotide sequence ID" value="NZ_BAAADK010000020.1"/>
</dbReference>
<dbReference type="InterPro" id="IPR001478">
    <property type="entry name" value="PDZ"/>
</dbReference>
<keyword evidence="1" id="KW-0472">Membrane</keyword>
<gene>
    <name evidence="3" type="ORF">J2S11_002217</name>
</gene>